<accession>A0ABY7FFE6</accession>
<organism evidence="1 2">
    <name type="scientific">Mya arenaria</name>
    <name type="common">Soft-shell clam</name>
    <dbReference type="NCBI Taxonomy" id="6604"/>
    <lineage>
        <taxon>Eukaryota</taxon>
        <taxon>Metazoa</taxon>
        <taxon>Spiralia</taxon>
        <taxon>Lophotrochozoa</taxon>
        <taxon>Mollusca</taxon>
        <taxon>Bivalvia</taxon>
        <taxon>Autobranchia</taxon>
        <taxon>Heteroconchia</taxon>
        <taxon>Euheterodonta</taxon>
        <taxon>Imparidentia</taxon>
        <taxon>Neoheterodontei</taxon>
        <taxon>Myida</taxon>
        <taxon>Myoidea</taxon>
        <taxon>Myidae</taxon>
        <taxon>Mya</taxon>
    </lineage>
</organism>
<sequence>MLPPHQKAGAGQMFLHLAYTKGLRVPFPLNGGLSKKFLFKGVNLLTEEVDVEILALQLFLKAFDLALKVVNVCGLVSNGVFLHLDKLFGASDQRIDGHIESQIQRDSSKGHVTDSASEMQTAITLAALWGIGILFVAKIWGGDHGLKHRPTNMSMSTHDPD</sequence>
<name>A0ABY7FFE6_MYAAR</name>
<reference evidence="1" key="1">
    <citation type="submission" date="2022-11" db="EMBL/GenBank/DDBJ databases">
        <title>Centuries of genome instability and evolution in soft-shell clam transmissible cancer (bioRxiv).</title>
        <authorList>
            <person name="Hart S.F.M."/>
            <person name="Yonemitsu M.A."/>
            <person name="Giersch R.M."/>
            <person name="Beal B.F."/>
            <person name="Arriagada G."/>
            <person name="Davis B.W."/>
            <person name="Ostrander E.A."/>
            <person name="Goff S.P."/>
            <person name="Metzger M.J."/>
        </authorList>
    </citation>
    <scope>NUCLEOTIDE SEQUENCE</scope>
    <source>
        <strain evidence="1">MELC-2E11</strain>
        <tissue evidence="1">Siphon/mantle</tissue>
    </source>
</reference>
<dbReference type="Proteomes" id="UP001164746">
    <property type="component" value="Chromosome 11"/>
</dbReference>
<protein>
    <submittedName>
        <fullName evidence="1">Uncharacterized protein</fullName>
    </submittedName>
</protein>
<keyword evidence="2" id="KW-1185">Reference proteome</keyword>
<evidence type="ECO:0000313" key="2">
    <source>
        <dbReference type="Proteomes" id="UP001164746"/>
    </source>
</evidence>
<proteinExistence type="predicted"/>
<dbReference type="EMBL" id="CP111022">
    <property type="protein sequence ID" value="WAR19884.1"/>
    <property type="molecule type" value="Genomic_DNA"/>
</dbReference>
<evidence type="ECO:0000313" key="1">
    <source>
        <dbReference type="EMBL" id="WAR19884.1"/>
    </source>
</evidence>
<gene>
    <name evidence="1" type="ORF">MAR_001722</name>
</gene>